<protein>
    <submittedName>
        <fullName evidence="3">TRAP transporter substrate-binding protein</fullName>
    </submittedName>
</protein>
<feature type="chain" id="PRO_5045063309" evidence="2">
    <location>
        <begin position="21"/>
        <end position="343"/>
    </location>
</feature>
<sequence length="343" mass="38004">MKKRWLVGSALVLGAVSLSACGGNGDDGNTEASGDGNGNGEETYTLAIGHTLADTSHYQEALLEFQDMIEERSDGRIEVELFPDSALGGERDMIESVQLGNQEMVLTSTGPMSGFAEEVTVVDLPFLFRDHDHAHGVLDGEIGQELLEKLEPTGLIGLAWWENGFRHVTNSDGPVETPEDLAGLSLRTMENDIHMDAFRAMDADPTPMAFGELFTALQQGVVDGQENPIPVIQTSRFYEVQDYLSLTGHVYNPSILVISEEVYNSMPEDLQEILREVAQEGAELEREIVQRMEEEYIESLKDEGMEVIEDVDLEPFIDAVQPVYEKYSDVFGEDLIESIQNHE</sequence>
<comment type="caution">
    <text evidence="3">The sequence shown here is derived from an EMBL/GenBank/DDBJ whole genome shotgun (WGS) entry which is preliminary data.</text>
</comment>
<evidence type="ECO:0000256" key="1">
    <source>
        <dbReference type="ARBA" id="ARBA00022729"/>
    </source>
</evidence>
<dbReference type="PANTHER" id="PTHR33376">
    <property type="match status" value="1"/>
</dbReference>
<dbReference type="Proteomes" id="UP001596142">
    <property type="component" value="Unassembled WGS sequence"/>
</dbReference>
<keyword evidence="4" id="KW-1185">Reference proteome</keyword>
<evidence type="ECO:0000313" key="4">
    <source>
        <dbReference type="Proteomes" id="UP001596142"/>
    </source>
</evidence>
<dbReference type="Pfam" id="PF03480">
    <property type="entry name" value="DctP"/>
    <property type="match status" value="1"/>
</dbReference>
<name>A0ABW0YN38_9BACI</name>
<evidence type="ECO:0000256" key="2">
    <source>
        <dbReference type="SAM" id="SignalP"/>
    </source>
</evidence>
<organism evidence="3 4">
    <name type="scientific">Thalassorhabdus alkalitolerans</name>
    <dbReference type="NCBI Taxonomy" id="2282697"/>
    <lineage>
        <taxon>Bacteria</taxon>
        <taxon>Bacillati</taxon>
        <taxon>Bacillota</taxon>
        <taxon>Bacilli</taxon>
        <taxon>Bacillales</taxon>
        <taxon>Bacillaceae</taxon>
        <taxon>Thalassorhabdus</taxon>
    </lineage>
</organism>
<gene>
    <name evidence="3" type="ORF">ACFPU1_10325</name>
</gene>
<proteinExistence type="predicted"/>
<dbReference type="PIRSF" id="PIRSF006470">
    <property type="entry name" value="DctB"/>
    <property type="match status" value="1"/>
</dbReference>
<dbReference type="InterPro" id="IPR038404">
    <property type="entry name" value="TRAP_DctP_sf"/>
</dbReference>
<dbReference type="PROSITE" id="PS51257">
    <property type="entry name" value="PROKAR_LIPOPROTEIN"/>
    <property type="match status" value="1"/>
</dbReference>
<keyword evidence="1 2" id="KW-0732">Signal</keyword>
<accession>A0ABW0YN38</accession>
<dbReference type="EMBL" id="JBHSOZ010000004">
    <property type="protein sequence ID" value="MFC5713181.1"/>
    <property type="molecule type" value="Genomic_DNA"/>
</dbReference>
<evidence type="ECO:0000313" key="3">
    <source>
        <dbReference type="EMBL" id="MFC5713181.1"/>
    </source>
</evidence>
<dbReference type="CDD" id="cd13675">
    <property type="entry name" value="PBP2_TRAP_SBP_like_5"/>
    <property type="match status" value="1"/>
</dbReference>
<dbReference type="NCBIfam" id="TIGR00787">
    <property type="entry name" value="dctP"/>
    <property type="match status" value="1"/>
</dbReference>
<feature type="signal peptide" evidence="2">
    <location>
        <begin position="1"/>
        <end position="20"/>
    </location>
</feature>
<dbReference type="NCBIfam" id="NF037995">
    <property type="entry name" value="TRAP_S1"/>
    <property type="match status" value="1"/>
</dbReference>
<dbReference type="Gene3D" id="3.40.190.170">
    <property type="entry name" value="Bacterial extracellular solute-binding protein, family 7"/>
    <property type="match status" value="1"/>
</dbReference>
<dbReference type="InterPro" id="IPR018389">
    <property type="entry name" value="DctP_fam"/>
</dbReference>
<reference evidence="4" key="1">
    <citation type="journal article" date="2019" name="Int. J. Syst. Evol. Microbiol.">
        <title>The Global Catalogue of Microorganisms (GCM) 10K type strain sequencing project: providing services to taxonomists for standard genome sequencing and annotation.</title>
        <authorList>
            <consortium name="The Broad Institute Genomics Platform"/>
            <consortium name="The Broad Institute Genome Sequencing Center for Infectious Disease"/>
            <person name="Wu L."/>
            <person name="Ma J."/>
        </authorList>
    </citation>
    <scope>NUCLEOTIDE SEQUENCE [LARGE SCALE GENOMIC DNA]</scope>
    <source>
        <strain evidence="4">CECT 7184</strain>
    </source>
</reference>
<dbReference type="InterPro" id="IPR004682">
    <property type="entry name" value="TRAP_DctP"/>
</dbReference>
<dbReference type="RefSeq" id="WP_385940728.1">
    <property type="nucleotide sequence ID" value="NZ_JBHSOZ010000004.1"/>
</dbReference>
<dbReference type="PANTHER" id="PTHR33376:SF2">
    <property type="entry name" value="DICARBOXYLATE-BINDING PERIPLASMIC PROTEIN"/>
    <property type="match status" value="1"/>
</dbReference>